<name>A0ABS2TL85_9ACTN</name>
<dbReference type="EMBL" id="JADKYB010000002">
    <property type="protein sequence ID" value="MBM9503776.1"/>
    <property type="molecule type" value="Genomic_DNA"/>
</dbReference>
<evidence type="ECO:0000313" key="2">
    <source>
        <dbReference type="EMBL" id="MBM9503776.1"/>
    </source>
</evidence>
<feature type="domain" description="DUF1918" evidence="1">
    <location>
        <begin position="1"/>
        <end position="56"/>
    </location>
</feature>
<dbReference type="Proteomes" id="UP000749040">
    <property type="component" value="Unassembled WGS sequence"/>
</dbReference>
<evidence type="ECO:0000313" key="3">
    <source>
        <dbReference type="Proteomes" id="UP000749040"/>
    </source>
</evidence>
<reference evidence="2 3" key="1">
    <citation type="submission" date="2021-01" db="EMBL/GenBank/DDBJ databases">
        <title>Streptomyces acididurans sp. nov., isolated from a peat swamp forest soil.</title>
        <authorList>
            <person name="Chantavorakit T."/>
            <person name="Duangmal K."/>
        </authorList>
    </citation>
    <scope>NUCLEOTIDE SEQUENCE [LARGE SCALE GENOMIC DNA]</scope>
    <source>
        <strain evidence="2 3">KK5PA1</strain>
    </source>
</reference>
<organism evidence="2 3">
    <name type="scientific">Actinacidiphila acididurans</name>
    <dbReference type="NCBI Taxonomy" id="2784346"/>
    <lineage>
        <taxon>Bacteria</taxon>
        <taxon>Bacillati</taxon>
        <taxon>Actinomycetota</taxon>
        <taxon>Actinomycetes</taxon>
        <taxon>Kitasatosporales</taxon>
        <taxon>Streptomycetaceae</taxon>
        <taxon>Actinacidiphila</taxon>
    </lineage>
</organism>
<accession>A0ABS2TL85</accession>
<dbReference type="Pfam" id="PF08940">
    <property type="entry name" value="DUF1918"/>
    <property type="match status" value="1"/>
</dbReference>
<comment type="caution">
    <text evidence="2">The sequence shown here is derived from an EMBL/GenBank/DDBJ whole genome shotgun (WGS) entry which is preliminary data.</text>
</comment>
<protein>
    <submittedName>
        <fullName evidence="2">DUF1918 domain-containing protein</fullName>
    </submittedName>
</protein>
<proteinExistence type="predicted"/>
<evidence type="ECO:0000259" key="1">
    <source>
        <dbReference type="Pfam" id="PF08940"/>
    </source>
</evidence>
<sequence>MHVHKGDVLRFTGRTVGTPEHRAEVLEVLGSEGEPPYRVRYEDGREAEVFPGSDCVLDTTATTAARGR</sequence>
<dbReference type="InterPro" id="IPR015035">
    <property type="entry name" value="DUF1918"/>
</dbReference>
<keyword evidence="3" id="KW-1185">Reference proteome</keyword>
<dbReference type="Gene3D" id="2.30.30.440">
    <property type="entry name" value="Domain of unknown function DUF1918"/>
    <property type="match status" value="1"/>
</dbReference>
<gene>
    <name evidence="2" type="ORF">ITX44_04355</name>
</gene>
<dbReference type="SUPFAM" id="SSF50118">
    <property type="entry name" value="Cell growth inhibitor/plasmid maintenance toxic component"/>
    <property type="match status" value="1"/>
</dbReference>
<dbReference type="RefSeq" id="WP_205355637.1">
    <property type="nucleotide sequence ID" value="NZ_JADKYB010000002.1"/>
</dbReference>